<protein>
    <submittedName>
        <fullName evidence="1">Uncharacterized protein</fullName>
    </submittedName>
</protein>
<proteinExistence type="predicted"/>
<evidence type="ECO:0000313" key="1">
    <source>
        <dbReference type="EMBL" id="KAH7911977.1"/>
    </source>
</evidence>
<gene>
    <name evidence="1" type="ORF">BJ138DRAFT_1149369</name>
</gene>
<evidence type="ECO:0000313" key="2">
    <source>
        <dbReference type="Proteomes" id="UP000790377"/>
    </source>
</evidence>
<accession>A0ACB8AFI5</accession>
<name>A0ACB8AFI5_9AGAM</name>
<dbReference type="EMBL" id="MU267662">
    <property type="protein sequence ID" value="KAH7911977.1"/>
    <property type="molecule type" value="Genomic_DNA"/>
</dbReference>
<comment type="caution">
    <text evidence="1">The sequence shown here is derived from an EMBL/GenBank/DDBJ whole genome shotgun (WGS) entry which is preliminary data.</text>
</comment>
<keyword evidence="2" id="KW-1185">Reference proteome</keyword>
<sequence>MLFSSLHGPLSITLFLMVGAMSKCNPPNMRNVEWEFNFYTGEWCEGKDSKHTEQFWGSGNHHKQWCYNISTAVHPVGSFSYYGSADVTGFSGG</sequence>
<reference evidence="1" key="1">
    <citation type="journal article" date="2021" name="New Phytol.">
        <title>Evolutionary innovations through gain and loss of genes in the ectomycorrhizal Boletales.</title>
        <authorList>
            <person name="Wu G."/>
            <person name="Miyauchi S."/>
            <person name="Morin E."/>
            <person name="Kuo A."/>
            <person name="Drula E."/>
            <person name="Varga T."/>
            <person name="Kohler A."/>
            <person name="Feng B."/>
            <person name="Cao Y."/>
            <person name="Lipzen A."/>
            <person name="Daum C."/>
            <person name="Hundley H."/>
            <person name="Pangilinan J."/>
            <person name="Johnson J."/>
            <person name="Barry K."/>
            <person name="LaButti K."/>
            <person name="Ng V."/>
            <person name="Ahrendt S."/>
            <person name="Min B."/>
            <person name="Choi I.G."/>
            <person name="Park H."/>
            <person name="Plett J.M."/>
            <person name="Magnuson J."/>
            <person name="Spatafora J.W."/>
            <person name="Nagy L.G."/>
            <person name="Henrissat B."/>
            <person name="Grigoriev I.V."/>
            <person name="Yang Z.L."/>
            <person name="Xu J."/>
            <person name="Martin F.M."/>
        </authorList>
    </citation>
    <scope>NUCLEOTIDE SEQUENCE</scope>
    <source>
        <strain evidence="1">ATCC 28755</strain>
    </source>
</reference>
<dbReference type="Proteomes" id="UP000790377">
    <property type="component" value="Unassembled WGS sequence"/>
</dbReference>
<organism evidence="1 2">
    <name type="scientific">Hygrophoropsis aurantiaca</name>
    <dbReference type="NCBI Taxonomy" id="72124"/>
    <lineage>
        <taxon>Eukaryota</taxon>
        <taxon>Fungi</taxon>
        <taxon>Dikarya</taxon>
        <taxon>Basidiomycota</taxon>
        <taxon>Agaricomycotina</taxon>
        <taxon>Agaricomycetes</taxon>
        <taxon>Agaricomycetidae</taxon>
        <taxon>Boletales</taxon>
        <taxon>Coniophorineae</taxon>
        <taxon>Hygrophoropsidaceae</taxon>
        <taxon>Hygrophoropsis</taxon>
    </lineage>
</organism>